<dbReference type="GO" id="GO:0008168">
    <property type="term" value="F:methyltransferase activity"/>
    <property type="evidence" value="ECO:0007669"/>
    <property type="project" value="UniProtKB-KW"/>
</dbReference>
<name>A0A1R3HSF5_9ROSI</name>
<dbReference type="OrthoDB" id="1523883at2759"/>
<organism evidence="5 6">
    <name type="scientific">Corchorus olitorius</name>
    <dbReference type="NCBI Taxonomy" id="93759"/>
    <lineage>
        <taxon>Eukaryota</taxon>
        <taxon>Viridiplantae</taxon>
        <taxon>Streptophyta</taxon>
        <taxon>Embryophyta</taxon>
        <taxon>Tracheophyta</taxon>
        <taxon>Spermatophyta</taxon>
        <taxon>Magnoliopsida</taxon>
        <taxon>eudicotyledons</taxon>
        <taxon>Gunneridae</taxon>
        <taxon>Pentapetalae</taxon>
        <taxon>rosids</taxon>
        <taxon>malvids</taxon>
        <taxon>Malvales</taxon>
        <taxon>Malvaceae</taxon>
        <taxon>Grewioideae</taxon>
        <taxon>Apeibeae</taxon>
        <taxon>Corchorus</taxon>
    </lineage>
</organism>
<evidence type="ECO:0000256" key="4">
    <source>
        <dbReference type="ARBA" id="ARBA00022842"/>
    </source>
</evidence>
<dbReference type="GO" id="GO:0032259">
    <property type="term" value="P:methylation"/>
    <property type="evidence" value="ECO:0007669"/>
    <property type="project" value="UniProtKB-KW"/>
</dbReference>
<keyword evidence="3" id="KW-0479">Metal-binding</keyword>
<evidence type="ECO:0000313" key="6">
    <source>
        <dbReference type="Proteomes" id="UP000187203"/>
    </source>
</evidence>
<dbReference type="AlphaFoldDB" id="A0A1R3HSF5"/>
<evidence type="ECO:0000256" key="2">
    <source>
        <dbReference type="ARBA" id="ARBA00022679"/>
    </source>
</evidence>
<evidence type="ECO:0000256" key="1">
    <source>
        <dbReference type="ARBA" id="ARBA00022603"/>
    </source>
</evidence>
<protein>
    <submittedName>
        <fullName evidence="5">SAM dependent carboxyl methyltransferase</fullName>
    </submittedName>
</protein>
<evidence type="ECO:0000256" key="3">
    <source>
        <dbReference type="ARBA" id="ARBA00022723"/>
    </source>
</evidence>
<dbReference type="InterPro" id="IPR042086">
    <property type="entry name" value="MeTrfase_capping"/>
</dbReference>
<dbReference type="InterPro" id="IPR029063">
    <property type="entry name" value="SAM-dependent_MTases_sf"/>
</dbReference>
<keyword evidence="4" id="KW-0460">Magnesium</keyword>
<dbReference type="InterPro" id="IPR005299">
    <property type="entry name" value="MeTrfase_7"/>
</dbReference>
<proteinExistence type="predicted"/>
<sequence>MVRIIERNGCFIVEKVQELSKSLELTKCMDIQSLVVSHLRAATEGLIKEHFGLEIIDQLFNSFEKKLANSNYVTFSKENTPEINLFIVLKRKAFDR</sequence>
<accession>A0A1R3HSF5</accession>
<dbReference type="Gene3D" id="1.10.1200.270">
    <property type="entry name" value="Methyltransferase, alpha-helical capping domain"/>
    <property type="match status" value="1"/>
</dbReference>
<evidence type="ECO:0000313" key="5">
    <source>
        <dbReference type="EMBL" id="OMO73349.1"/>
    </source>
</evidence>
<reference evidence="6" key="1">
    <citation type="submission" date="2013-09" db="EMBL/GenBank/DDBJ databases">
        <title>Corchorus olitorius genome sequencing.</title>
        <authorList>
            <person name="Alam M."/>
            <person name="Haque M.S."/>
            <person name="Islam M.S."/>
            <person name="Emdad E.M."/>
            <person name="Islam M.M."/>
            <person name="Ahmed B."/>
            <person name="Halim A."/>
            <person name="Hossen Q.M.M."/>
            <person name="Hossain M.Z."/>
            <person name="Ahmed R."/>
            <person name="Khan M.M."/>
            <person name="Islam R."/>
            <person name="Rashid M.M."/>
            <person name="Khan S.A."/>
            <person name="Rahman M.S."/>
            <person name="Alam M."/>
            <person name="Yahiya A.S."/>
            <person name="Khan M.S."/>
            <person name="Azam M.S."/>
            <person name="Haque T."/>
            <person name="Lashkar M.Z.H."/>
            <person name="Akhand A.I."/>
            <person name="Morshed G."/>
            <person name="Roy S."/>
            <person name="Uddin K.S."/>
            <person name="Rabeya T."/>
            <person name="Hossain A.S."/>
            <person name="Chowdhury A."/>
            <person name="Snigdha A.R."/>
            <person name="Mortoza M.S."/>
            <person name="Matin S.A."/>
            <person name="Hoque S.M.E."/>
            <person name="Islam M.K."/>
            <person name="Roy D.K."/>
            <person name="Haider R."/>
            <person name="Moosa M.M."/>
            <person name="Elias S.M."/>
            <person name="Hasan A.M."/>
            <person name="Jahan S."/>
            <person name="Shafiuddin M."/>
            <person name="Mahmood N."/>
            <person name="Shommy N.S."/>
        </authorList>
    </citation>
    <scope>NUCLEOTIDE SEQUENCE [LARGE SCALE GENOMIC DNA]</scope>
    <source>
        <strain evidence="6">cv. O-4</strain>
    </source>
</reference>
<dbReference type="EMBL" id="AWUE01019468">
    <property type="protein sequence ID" value="OMO73349.1"/>
    <property type="molecule type" value="Genomic_DNA"/>
</dbReference>
<keyword evidence="2" id="KW-0808">Transferase</keyword>
<dbReference type="SUPFAM" id="SSF53335">
    <property type="entry name" value="S-adenosyl-L-methionine-dependent methyltransferases"/>
    <property type="match status" value="1"/>
</dbReference>
<comment type="caution">
    <text evidence="5">The sequence shown here is derived from an EMBL/GenBank/DDBJ whole genome shotgun (WGS) entry which is preliminary data.</text>
</comment>
<keyword evidence="1 5" id="KW-0489">Methyltransferase</keyword>
<dbReference type="GO" id="GO:0046872">
    <property type="term" value="F:metal ion binding"/>
    <property type="evidence" value="ECO:0007669"/>
    <property type="project" value="UniProtKB-KW"/>
</dbReference>
<dbReference type="Gene3D" id="3.40.50.150">
    <property type="entry name" value="Vaccinia Virus protein VP39"/>
    <property type="match status" value="1"/>
</dbReference>
<dbReference type="Proteomes" id="UP000187203">
    <property type="component" value="Unassembled WGS sequence"/>
</dbReference>
<dbReference type="Pfam" id="PF03492">
    <property type="entry name" value="Methyltransf_7"/>
    <property type="match status" value="1"/>
</dbReference>
<gene>
    <name evidence="5" type="ORF">COLO4_27145</name>
</gene>
<keyword evidence="6" id="KW-1185">Reference proteome</keyword>